<dbReference type="PROSITE" id="PS50110">
    <property type="entry name" value="RESPONSE_REGULATORY"/>
    <property type="match status" value="1"/>
</dbReference>
<accession>A0ABR3W5H0</accession>
<feature type="compositionally biased region" description="Polar residues" evidence="9">
    <location>
        <begin position="535"/>
        <end position="554"/>
    </location>
</feature>
<feature type="compositionally biased region" description="Pro residues" evidence="9">
    <location>
        <begin position="370"/>
        <end position="381"/>
    </location>
</feature>
<dbReference type="SUPFAM" id="SSF46785">
    <property type="entry name" value="Winged helix' DNA-binding domain"/>
    <property type="match status" value="1"/>
</dbReference>
<name>A0ABR3W5H0_9PEZI</name>
<evidence type="ECO:0000313" key="12">
    <source>
        <dbReference type="Proteomes" id="UP001583177"/>
    </source>
</evidence>
<keyword evidence="3" id="KW-0902">Two-component regulatory system</keyword>
<comment type="caution">
    <text evidence="11">The sequence shown here is derived from an EMBL/GenBank/DDBJ whole genome shotgun (WGS) entry which is preliminary data.</text>
</comment>
<dbReference type="PRINTS" id="PR00056">
    <property type="entry name" value="HSFDOMAIN"/>
</dbReference>
<evidence type="ECO:0000256" key="9">
    <source>
        <dbReference type="SAM" id="MobiDB-lite"/>
    </source>
</evidence>
<feature type="domain" description="Response regulatory" evidence="10">
    <location>
        <begin position="395"/>
        <end position="511"/>
    </location>
</feature>
<dbReference type="PROSITE" id="PS00434">
    <property type="entry name" value="HSF_DOMAIN"/>
    <property type="match status" value="1"/>
</dbReference>
<evidence type="ECO:0000256" key="2">
    <source>
        <dbReference type="ARBA" id="ARBA00022553"/>
    </source>
</evidence>
<keyword evidence="6" id="KW-0804">Transcription</keyword>
<evidence type="ECO:0000256" key="3">
    <source>
        <dbReference type="ARBA" id="ARBA00023012"/>
    </source>
</evidence>
<dbReference type="Gene3D" id="1.10.10.10">
    <property type="entry name" value="Winged helix-like DNA-binding domain superfamily/Winged helix DNA-binding domain"/>
    <property type="match status" value="1"/>
</dbReference>
<keyword evidence="11" id="KW-0418">Kinase</keyword>
<organism evidence="11 12">
    <name type="scientific">Diaporthe australafricana</name>
    <dbReference type="NCBI Taxonomy" id="127596"/>
    <lineage>
        <taxon>Eukaryota</taxon>
        <taxon>Fungi</taxon>
        <taxon>Dikarya</taxon>
        <taxon>Ascomycota</taxon>
        <taxon>Pezizomycotina</taxon>
        <taxon>Sordariomycetes</taxon>
        <taxon>Sordariomycetidae</taxon>
        <taxon>Diaporthales</taxon>
        <taxon>Diaporthaceae</taxon>
        <taxon>Diaporthe</taxon>
    </lineage>
</organism>
<keyword evidence="12" id="KW-1185">Reference proteome</keyword>
<dbReference type="InterPro" id="IPR011006">
    <property type="entry name" value="CheY-like_superfamily"/>
</dbReference>
<dbReference type="Pfam" id="PF00072">
    <property type="entry name" value="Response_reg"/>
    <property type="match status" value="1"/>
</dbReference>
<feature type="compositionally biased region" description="Polar residues" evidence="9">
    <location>
        <begin position="11"/>
        <end position="34"/>
    </location>
</feature>
<evidence type="ECO:0000256" key="1">
    <source>
        <dbReference type="ARBA" id="ARBA00004123"/>
    </source>
</evidence>
<keyword evidence="8" id="KW-0175">Coiled coil</keyword>
<evidence type="ECO:0000259" key="10">
    <source>
        <dbReference type="PROSITE" id="PS50110"/>
    </source>
</evidence>
<comment type="subcellular location">
    <subcellularLocation>
        <location evidence="1 6">Nucleus</location>
    </subcellularLocation>
</comment>
<dbReference type="InterPro" id="IPR014402">
    <property type="entry name" value="Sig_transdc_resp-reg_Skn7"/>
</dbReference>
<proteinExistence type="predicted"/>
<dbReference type="PANTHER" id="PTHR45339">
    <property type="entry name" value="HYBRID SIGNAL TRANSDUCTION HISTIDINE KINASE J"/>
    <property type="match status" value="1"/>
</dbReference>
<evidence type="ECO:0000313" key="11">
    <source>
        <dbReference type="EMBL" id="KAL1853657.1"/>
    </source>
</evidence>
<dbReference type="EMBL" id="JAWRVE010000146">
    <property type="protein sequence ID" value="KAL1853657.1"/>
    <property type="molecule type" value="Genomic_DNA"/>
</dbReference>
<dbReference type="InterPro" id="IPR036390">
    <property type="entry name" value="WH_DNA-bd_sf"/>
</dbReference>
<evidence type="ECO:0000256" key="4">
    <source>
        <dbReference type="ARBA" id="ARBA00023125"/>
    </source>
</evidence>
<feature type="region of interest" description="Disordered" evidence="9">
    <location>
        <begin position="367"/>
        <end position="387"/>
    </location>
</feature>
<keyword evidence="2 7" id="KW-0597">Phosphoprotein</keyword>
<dbReference type="SUPFAM" id="SSF52172">
    <property type="entry name" value="CheY-like"/>
    <property type="match status" value="1"/>
</dbReference>
<dbReference type="Proteomes" id="UP001583177">
    <property type="component" value="Unassembled WGS sequence"/>
</dbReference>
<gene>
    <name evidence="11" type="primary">SKN7</name>
    <name evidence="11" type="ORF">Daus18300_011692</name>
</gene>
<dbReference type="SMART" id="SM00415">
    <property type="entry name" value="HSF"/>
    <property type="match status" value="1"/>
</dbReference>
<keyword evidence="11" id="KW-0808">Transferase</keyword>
<sequence length="654" mass="71872">MPPEGDMAAQTGGSNSSDFPEDPTLTSPTGSKTLQVCPAPSISRRAHVNPEQRMLEDPQYASVVRWGNEGDSFVVLENEKFTKTILPKHFKHSNFASFVRQLNKYDFHKVRQNEENGQSPYGPQAWEFKHPEFRMDQKHNLDNIRRKAPAPRKAQPTEEAFPANQQVALLSETLNATQHQVQQLQENYFNLAQSNKVLIDEITSLKKTLNMTTQVNHELLNHLTSLDERRRNSRHSAHSNHSGQTSANFHNGTLGVLPDGNDEPSAELRRARELMTGIEPDPVADRAFHRLSMAWQTQTPPDSASSQVAMYPQPSSAAAAAAMPAAMMHNPFVEDPRHLVYPVGQTVGIDPFHPDHIQHVPYFVNQSGPSEPPAQITPPPGKEMDTSLWGPKKPRIFLVEDDKTCSRIGSKFLSQVECSVEVARDGEEASNKINNDPERFDLIFMDIIMPNCDGISATVYIRAVNSQVPIIAMTSNIRQEDISSYYSWGMNGVLAKPFTKDGMIRILKQHLRHLLKNPAAADVEPNGVAPMPVPSGSTPSYSGMPSGTMSTAGSTVKFESGTPIQSPATTGSWHSPGQQLAHASPNLDAGGYMTTAGGVSGPQMVLTPGGMHRGGFPSQVGTPPISRMPDNMGDERPEKRQRMYGPGPGGYMQQ</sequence>
<evidence type="ECO:0000256" key="6">
    <source>
        <dbReference type="PIRNR" id="PIRNR002595"/>
    </source>
</evidence>
<protein>
    <recommendedName>
        <fullName evidence="6">Transcription factor</fullName>
    </recommendedName>
</protein>
<dbReference type="Pfam" id="PF00447">
    <property type="entry name" value="HSF_DNA-bind"/>
    <property type="match status" value="1"/>
</dbReference>
<dbReference type="InterPro" id="IPR036388">
    <property type="entry name" value="WH-like_DNA-bd_sf"/>
</dbReference>
<dbReference type="PANTHER" id="PTHR45339:SF1">
    <property type="entry name" value="HYBRID SIGNAL TRANSDUCTION HISTIDINE KINASE J"/>
    <property type="match status" value="1"/>
</dbReference>
<dbReference type="InterPro" id="IPR000232">
    <property type="entry name" value="HSF_DNA-bd"/>
</dbReference>
<feature type="coiled-coil region" evidence="8">
    <location>
        <begin position="167"/>
        <end position="194"/>
    </location>
</feature>
<feature type="region of interest" description="Disordered" evidence="9">
    <location>
        <begin position="228"/>
        <end position="265"/>
    </location>
</feature>
<keyword evidence="6" id="KW-0805">Transcription regulation</keyword>
<feature type="modified residue" description="4-aspartylphosphate" evidence="7">
    <location>
        <position position="446"/>
    </location>
</feature>
<keyword evidence="5 6" id="KW-0539">Nucleus</keyword>
<evidence type="ECO:0000256" key="8">
    <source>
        <dbReference type="SAM" id="Coils"/>
    </source>
</evidence>
<dbReference type="InterPro" id="IPR001789">
    <property type="entry name" value="Sig_transdc_resp-reg_receiver"/>
</dbReference>
<reference evidence="11 12" key="1">
    <citation type="journal article" date="2024" name="IMA Fungus">
        <title>IMA Genome - F19 : A genome assembly and annotation guide to empower mycologists, including annotated draft genome sequences of Ceratocystis pirilliformis, Diaporthe australafricana, Fusarium ophioides, Paecilomyces lecythidis, and Sporothrix stenoceras.</title>
        <authorList>
            <person name="Aylward J."/>
            <person name="Wilson A.M."/>
            <person name="Visagie C.M."/>
            <person name="Spraker J."/>
            <person name="Barnes I."/>
            <person name="Buitendag C."/>
            <person name="Ceriani C."/>
            <person name="Del Mar Angel L."/>
            <person name="du Plessis D."/>
            <person name="Fuchs T."/>
            <person name="Gasser K."/>
            <person name="Kramer D."/>
            <person name="Li W."/>
            <person name="Munsamy K."/>
            <person name="Piso A."/>
            <person name="Price J.L."/>
            <person name="Sonnekus B."/>
            <person name="Thomas C."/>
            <person name="van der Nest A."/>
            <person name="van Dijk A."/>
            <person name="van Heerden A."/>
            <person name="van Vuuren N."/>
            <person name="Yilmaz N."/>
            <person name="Duong T.A."/>
            <person name="van der Merwe N.A."/>
            <person name="Wingfield M.J."/>
            <person name="Wingfield B.D."/>
        </authorList>
    </citation>
    <scope>NUCLEOTIDE SEQUENCE [LARGE SCALE GENOMIC DNA]</scope>
    <source>
        <strain evidence="11 12">CMW 18300</strain>
    </source>
</reference>
<dbReference type="CDD" id="cd17546">
    <property type="entry name" value="REC_hyHK_CKI1_RcsC-like"/>
    <property type="match status" value="1"/>
</dbReference>
<feature type="region of interest" description="Disordered" evidence="9">
    <location>
        <begin position="1"/>
        <end position="43"/>
    </location>
</feature>
<feature type="region of interest" description="Disordered" evidence="9">
    <location>
        <begin position="522"/>
        <end position="588"/>
    </location>
</feature>
<feature type="region of interest" description="Disordered" evidence="9">
    <location>
        <begin position="614"/>
        <end position="654"/>
    </location>
</feature>
<dbReference type="SMART" id="SM00448">
    <property type="entry name" value="REC"/>
    <property type="match status" value="1"/>
</dbReference>
<dbReference type="PIRSF" id="PIRSF002595">
    <property type="entry name" value="RR_SKN7"/>
    <property type="match status" value="1"/>
</dbReference>
<dbReference type="Gene3D" id="3.40.50.2300">
    <property type="match status" value="1"/>
</dbReference>
<dbReference type="GO" id="GO:0016301">
    <property type="term" value="F:kinase activity"/>
    <property type="evidence" value="ECO:0007669"/>
    <property type="project" value="UniProtKB-KW"/>
</dbReference>
<feature type="compositionally biased region" description="Polar residues" evidence="9">
    <location>
        <begin position="562"/>
        <end position="578"/>
    </location>
</feature>
<evidence type="ECO:0000256" key="7">
    <source>
        <dbReference type="PROSITE-ProRule" id="PRU00169"/>
    </source>
</evidence>
<keyword evidence="4 6" id="KW-0238">DNA-binding</keyword>
<evidence type="ECO:0000256" key="5">
    <source>
        <dbReference type="ARBA" id="ARBA00023242"/>
    </source>
</evidence>